<accession>A0ABQ9YB16</accession>
<evidence type="ECO:0000313" key="2">
    <source>
        <dbReference type="EMBL" id="KAK2960875.1"/>
    </source>
</evidence>
<feature type="compositionally biased region" description="Polar residues" evidence="1">
    <location>
        <begin position="453"/>
        <end position="465"/>
    </location>
</feature>
<evidence type="ECO:0008006" key="4">
    <source>
        <dbReference type="Google" id="ProtNLM"/>
    </source>
</evidence>
<feature type="region of interest" description="Disordered" evidence="1">
    <location>
        <begin position="532"/>
        <end position="626"/>
    </location>
</feature>
<sequence length="806" mass="87498">MHEKQLFTVRCIQRSHIHVLIDMPTKGDFTMSEKAKFSLLPNETFSFYPMFHPHDYEAFEGIFQIRTQAELIVLPFVVYPAYTLPLFPPVFSFSRCSQSTTATSLLHFESMHGLGYSFTIETRDMHPAVTMSQTSGEIPPSGGLNIKLTFDPSAASLRHTVSLGRAYIHGFGIKPRSMVIQAIFDEIIDKEEDRDKGSSVVLKSTLQKLRSSITRSSLSSQTTPQSRMSIFSMNTRSSESFSISLSGAISLDDLSTNSGDSTNSERKSRHHSSRSSNPSLYSLSTSSLNLDGEAPSHDRVRSKKRRKEGSSRKHRSSHEEGDAKPSRSHRHKKSSTDNHKSSGSSFIDGTHSSFGSYSTGSSVLSTLSSTDFDLISSLLTSSNTPSSFDSSRYSSLQKSSGLSSAQKTGTTSNLTSNHTTISSFTSQPTSSSFPSSFTTATTPHSTTDTPTTENNTSIPKLSYSFTPTNTDTTTSSPLTGSTLTPLTLTSMKKNDENTSFTTSRSITFTPSNQIQSKPSSFVDSATNQIIPFPIGSLPPSKDHSSSIPTLTTSTNTASGDTSSLPASQTQTSTDTSSLPTLSSDPSQPSDPAALAKPPKHSRSKRRTAEVSSTTNPSTSGSSTAPTMSSMSLYAQVIPQQYWMDLFADEMSSYTHSSFSTTLTASSVAQMGLADVVVLEDEPIPHMHNLLKGPVDPTIVPTVQLKLSRGPSFIPPCFLHLSPPLFVLTPCWLVIAHLPLSVSDGYVHQRLRKYGFIQNLVRSSKVGHVCSALFTNTAMAFRALGAESGRKWDGSSIFLQLSEEEVK</sequence>
<keyword evidence="3" id="KW-1185">Reference proteome</keyword>
<dbReference type="EMBL" id="JARBJD010000020">
    <property type="protein sequence ID" value="KAK2960875.1"/>
    <property type="molecule type" value="Genomic_DNA"/>
</dbReference>
<dbReference type="Proteomes" id="UP001281761">
    <property type="component" value="Unassembled WGS sequence"/>
</dbReference>
<feature type="compositionally biased region" description="Low complexity" evidence="1">
    <location>
        <begin position="611"/>
        <end position="626"/>
    </location>
</feature>
<feature type="compositionally biased region" description="Low complexity" evidence="1">
    <location>
        <begin position="498"/>
        <end position="511"/>
    </location>
</feature>
<organism evidence="2 3">
    <name type="scientific">Blattamonas nauphoetae</name>
    <dbReference type="NCBI Taxonomy" id="2049346"/>
    <lineage>
        <taxon>Eukaryota</taxon>
        <taxon>Metamonada</taxon>
        <taxon>Preaxostyla</taxon>
        <taxon>Oxymonadida</taxon>
        <taxon>Blattamonas</taxon>
    </lineage>
</organism>
<dbReference type="SUPFAM" id="SSF54928">
    <property type="entry name" value="RNA-binding domain, RBD"/>
    <property type="match status" value="1"/>
</dbReference>
<feature type="compositionally biased region" description="Low complexity" evidence="1">
    <location>
        <begin position="466"/>
        <end position="490"/>
    </location>
</feature>
<feature type="region of interest" description="Disordered" evidence="1">
    <location>
        <begin position="252"/>
        <end position="346"/>
    </location>
</feature>
<feature type="compositionally biased region" description="Basic residues" evidence="1">
    <location>
        <begin position="300"/>
        <end position="316"/>
    </location>
</feature>
<evidence type="ECO:0000256" key="1">
    <source>
        <dbReference type="SAM" id="MobiDB-lite"/>
    </source>
</evidence>
<feature type="compositionally biased region" description="Polar residues" evidence="1">
    <location>
        <begin position="252"/>
        <end position="262"/>
    </location>
</feature>
<comment type="caution">
    <text evidence="2">The sequence shown here is derived from an EMBL/GenBank/DDBJ whole genome shotgun (WGS) entry which is preliminary data.</text>
</comment>
<reference evidence="2 3" key="1">
    <citation type="journal article" date="2022" name="bioRxiv">
        <title>Genomics of Preaxostyla Flagellates Illuminates Evolutionary Transitions and the Path Towards Mitochondrial Loss.</title>
        <authorList>
            <person name="Novak L.V.F."/>
            <person name="Treitli S.C."/>
            <person name="Pyrih J."/>
            <person name="Halakuc P."/>
            <person name="Pipaliya S.V."/>
            <person name="Vacek V."/>
            <person name="Brzon O."/>
            <person name="Soukal P."/>
            <person name="Eme L."/>
            <person name="Dacks J.B."/>
            <person name="Karnkowska A."/>
            <person name="Elias M."/>
            <person name="Hampl V."/>
        </authorList>
    </citation>
    <scope>NUCLEOTIDE SEQUENCE [LARGE SCALE GENOMIC DNA]</scope>
    <source>
        <strain evidence="2">NAU3</strain>
        <tissue evidence="2">Gut</tissue>
    </source>
</reference>
<feature type="compositionally biased region" description="Low complexity" evidence="1">
    <location>
        <begin position="382"/>
        <end position="404"/>
    </location>
</feature>
<name>A0ABQ9YB16_9EUKA</name>
<proteinExistence type="predicted"/>
<feature type="compositionally biased region" description="Low complexity" evidence="1">
    <location>
        <begin position="565"/>
        <end position="594"/>
    </location>
</feature>
<feature type="compositionally biased region" description="Polar residues" evidence="1">
    <location>
        <begin position="405"/>
        <end position="418"/>
    </location>
</feature>
<feature type="compositionally biased region" description="Low complexity" evidence="1">
    <location>
        <begin position="274"/>
        <end position="289"/>
    </location>
</feature>
<evidence type="ECO:0000313" key="3">
    <source>
        <dbReference type="Proteomes" id="UP001281761"/>
    </source>
</evidence>
<protein>
    <recommendedName>
        <fullName evidence="4">RRM domain-containing protein</fullName>
    </recommendedName>
</protein>
<feature type="compositionally biased region" description="Low complexity" evidence="1">
    <location>
        <begin position="419"/>
        <end position="452"/>
    </location>
</feature>
<gene>
    <name evidence="2" type="ORF">BLNAU_4272</name>
</gene>
<dbReference type="InterPro" id="IPR035979">
    <property type="entry name" value="RBD_domain_sf"/>
</dbReference>
<feature type="compositionally biased region" description="Polar residues" evidence="1">
    <location>
        <begin position="545"/>
        <end position="564"/>
    </location>
</feature>
<feature type="region of interest" description="Disordered" evidence="1">
    <location>
        <begin position="382"/>
        <end position="520"/>
    </location>
</feature>